<name>A0A8S3RTQ4_MYTED</name>
<dbReference type="PANTHER" id="PTHR15040:SF1">
    <property type="entry name" value="DERMATOPONTIN-LIKE ISOFORM X1"/>
    <property type="match status" value="1"/>
</dbReference>
<reference evidence="5" key="1">
    <citation type="submission" date="2021-03" db="EMBL/GenBank/DDBJ databases">
        <authorList>
            <person name="Bekaert M."/>
        </authorList>
    </citation>
    <scope>NUCLEOTIDE SEQUENCE</scope>
</reference>
<dbReference type="PANTHER" id="PTHR15040">
    <property type="entry name" value="DERMATOPONTIN-RELATED"/>
    <property type="match status" value="1"/>
</dbReference>
<dbReference type="Proteomes" id="UP000683360">
    <property type="component" value="Unassembled WGS sequence"/>
</dbReference>
<dbReference type="InterPro" id="IPR026645">
    <property type="entry name" value="Dermatopontin"/>
</dbReference>
<dbReference type="GO" id="GO:0005615">
    <property type="term" value="C:extracellular space"/>
    <property type="evidence" value="ECO:0007669"/>
    <property type="project" value="TreeGrafter"/>
</dbReference>
<dbReference type="OrthoDB" id="5975249at2759"/>
<proteinExistence type="inferred from homology"/>
<evidence type="ECO:0000313" key="5">
    <source>
        <dbReference type="EMBL" id="CAG2209632.1"/>
    </source>
</evidence>
<gene>
    <name evidence="5" type="ORF">MEDL_23783</name>
</gene>
<evidence type="ECO:0000256" key="3">
    <source>
        <dbReference type="ARBA" id="ARBA00022525"/>
    </source>
</evidence>
<protein>
    <submittedName>
        <fullName evidence="5">Uncharacterized protein</fullName>
    </submittedName>
</protein>
<evidence type="ECO:0000256" key="1">
    <source>
        <dbReference type="ARBA" id="ARBA00004613"/>
    </source>
</evidence>
<comment type="similarity">
    <text evidence="2">Belongs to the dermatopontin family.</text>
</comment>
<sequence length="182" mass="21255">MKFESIEDPPFLSKSKIASRAIGRSAGTVKSLTDDADVTYPLFNMYTESCGRMQMDRRWCLGCRPTGGRHINCYWTPHYVNDWDKFFSFQCNNYGFIVGMQSIHHNHYEDRRFRFQCCSIAGKDLSQCRKTFRNDLDKPNTVHVPTGSVVRGVSSSHNNHYEDRQYSWNICKLVNREQFSII</sequence>
<comment type="subcellular location">
    <subcellularLocation>
        <location evidence="1">Secreted</location>
    </subcellularLocation>
</comment>
<dbReference type="EMBL" id="CAJPWZ010001207">
    <property type="protein sequence ID" value="CAG2209632.1"/>
    <property type="molecule type" value="Genomic_DNA"/>
</dbReference>
<evidence type="ECO:0000313" key="6">
    <source>
        <dbReference type="Proteomes" id="UP000683360"/>
    </source>
</evidence>
<dbReference type="AlphaFoldDB" id="A0A8S3RTQ4"/>
<accession>A0A8S3RTQ4</accession>
<keyword evidence="3" id="KW-0964">Secreted</keyword>
<dbReference type="Pfam" id="PF14704">
    <property type="entry name" value="DERM"/>
    <property type="match status" value="1"/>
</dbReference>
<organism evidence="5 6">
    <name type="scientific">Mytilus edulis</name>
    <name type="common">Blue mussel</name>
    <dbReference type="NCBI Taxonomy" id="6550"/>
    <lineage>
        <taxon>Eukaryota</taxon>
        <taxon>Metazoa</taxon>
        <taxon>Spiralia</taxon>
        <taxon>Lophotrochozoa</taxon>
        <taxon>Mollusca</taxon>
        <taxon>Bivalvia</taxon>
        <taxon>Autobranchia</taxon>
        <taxon>Pteriomorphia</taxon>
        <taxon>Mytilida</taxon>
        <taxon>Mytiloidea</taxon>
        <taxon>Mytilidae</taxon>
        <taxon>Mytilinae</taxon>
        <taxon>Mytilus</taxon>
    </lineage>
</organism>
<comment type="caution">
    <text evidence="5">The sequence shown here is derived from an EMBL/GenBank/DDBJ whole genome shotgun (WGS) entry which is preliminary data.</text>
</comment>
<keyword evidence="6" id="KW-1185">Reference proteome</keyword>
<dbReference type="GO" id="GO:0030199">
    <property type="term" value="P:collagen fibril organization"/>
    <property type="evidence" value="ECO:0007669"/>
    <property type="project" value="TreeGrafter"/>
</dbReference>
<dbReference type="GO" id="GO:0031012">
    <property type="term" value="C:extracellular matrix"/>
    <property type="evidence" value="ECO:0007669"/>
    <property type="project" value="TreeGrafter"/>
</dbReference>
<evidence type="ECO:0000256" key="2">
    <source>
        <dbReference type="ARBA" id="ARBA00008712"/>
    </source>
</evidence>
<evidence type="ECO:0000256" key="4">
    <source>
        <dbReference type="ARBA" id="ARBA00023157"/>
    </source>
</evidence>
<keyword evidence="4" id="KW-1015">Disulfide bond</keyword>